<dbReference type="KEGG" id="adg:Adeg_0784"/>
<gene>
    <name evidence="2" type="ordered locus">Adeg_0784</name>
</gene>
<dbReference type="HOGENOM" id="CLU_1691834_0_0_9"/>
<reference evidence="2 3" key="1">
    <citation type="submission" date="2009-10" db="EMBL/GenBank/DDBJ databases">
        <title>Complete sequence of chromosome of Ammonifex degensii KC4.</title>
        <authorList>
            <consortium name="US DOE Joint Genome Institute"/>
            <person name="Kerfeld C."/>
            <person name="Goodner B."/>
            <person name="Huber H."/>
            <person name="Stetter K."/>
            <person name="Lucas S."/>
            <person name="Copeland A."/>
            <person name="Lapidus A."/>
            <person name="Glavina del Rio T."/>
            <person name="Dalin E."/>
            <person name="Tice H."/>
            <person name="Bruce D."/>
            <person name="Goodwin L."/>
            <person name="Pitluck S."/>
            <person name="Saunders E."/>
            <person name="Brettin T."/>
            <person name="Detter J.C."/>
            <person name="Han C."/>
            <person name="Larimer F."/>
            <person name="Land M."/>
            <person name="Hauser L."/>
            <person name="Kyrpides N."/>
            <person name="Ovchinnikova G."/>
            <person name="Richardson P."/>
        </authorList>
    </citation>
    <scope>NUCLEOTIDE SEQUENCE [LARGE SCALE GENOMIC DNA]</scope>
    <source>
        <strain evidence="3">DSM 10501 / KC4</strain>
    </source>
</reference>
<protein>
    <submittedName>
        <fullName evidence="2">Uncharacterized protein</fullName>
    </submittedName>
</protein>
<dbReference type="STRING" id="429009.Adeg_0784"/>
<keyword evidence="3" id="KW-1185">Reference proteome</keyword>
<feature type="signal peptide" evidence="1">
    <location>
        <begin position="1"/>
        <end position="22"/>
    </location>
</feature>
<evidence type="ECO:0000256" key="1">
    <source>
        <dbReference type="SAM" id="SignalP"/>
    </source>
</evidence>
<accession>C9RCF0</accession>
<dbReference type="Proteomes" id="UP000002620">
    <property type="component" value="Chromosome"/>
</dbReference>
<name>C9RCF0_AMMDK</name>
<dbReference type="EMBL" id="CP001785">
    <property type="protein sequence ID" value="ACX51927.1"/>
    <property type="molecule type" value="Genomic_DNA"/>
</dbReference>
<dbReference type="AlphaFoldDB" id="C9RCF0"/>
<sequence>MRWRKAVAAAGIVLLLALAAGAAAWSCLRGRATGDGPPPKANVSTELPGSQEEVNDATFSGRVVRLDPARKAFLMKVESTPGRRREAVGRELWFYTVPETFWQEGNTACGREDRFSHLKPGTHVDVLARENVALAVHYVPESGPTEEERGGGESK</sequence>
<proteinExistence type="predicted"/>
<feature type="chain" id="PRO_5002999995" evidence="1">
    <location>
        <begin position="23"/>
        <end position="155"/>
    </location>
</feature>
<evidence type="ECO:0000313" key="3">
    <source>
        <dbReference type="Proteomes" id="UP000002620"/>
    </source>
</evidence>
<keyword evidence="1" id="KW-0732">Signal</keyword>
<organism evidence="2 3">
    <name type="scientific">Ammonifex degensii (strain DSM 10501 / KC4)</name>
    <dbReference type="NCBI Taxonomy" id="429009"/>
    <lineage>
        <taxon>Bacteria</taxon>
        <taxon>Bacillati</taxon>
        <taxon>Bacillota</taxon>
        <taxon>Clostridia</taxon>
        <taxon>Thermoanaerobacterales</taxon>
        <taxon>Thermoanaerobacteraceae</taxon>
        <taxon>Ammonifex</taxon>
    </lineage>
</organism>
<evidence type="ECO:0000313" key="2">
    <source>
        <dbReference type="EMBL" id="ACX51927.1"/>
    </source>
</evidence>